<dbReference type="InterPro" id="IPR033900">
    <property type="entry name" value="Gram_neg_porin_domain"/>
</dbReference>
<evidence type="ECO:0000256" key="1">
    <source>
        <dbReference type="ARBA" id="ARBA00004571"/>
    </source>
</evidence>
<evidence type="ECO:0000256" key="4">
    <source>
        <dbReference type="ARBA" id="ARBA00022452"/>
    </source>
</evidence>
<dbReference type="AlphaFoldDB" id="A0AA51X983"/>
<evidence type="ECO:0000256" key="6">
    <source>
        <dbReference type="ARBA" id="ARBA00022729"/>
    </source>
</evidence>
<evidence type="ECO:0000313" key="14">
    <source>
        <dbReference type="Proteomes" id="UP001239782"/>
    </source>
</evidence>
<name>A0AA51X983_9GAMM</name>
<dbReference type="RefSeq" id="WP_309204120.1">
    <property type="nucleotide sequence ID" value="NZ_CP133548.1"/>
</dbReference>
<evidence type="ECO:0000256" key="10">
    <source>
        <dbReference type="ARBA" id="ARBA00023237"/>
    </source>
</evidence>
<evidence type="ECO:0000256" key="7">
    <source>
        <dbReference type="ARBA" id="ARBA00023065"/>
    </source>
</evidence>
<dbReference type="KEGG" id="plei:Q9312_08285"/>
<evidence type="ECO:0000256" key="9">
    <source>
        <dbReference type="ARBA" id="ARBA00023136"/>
    </source>
</evidence>
<comment type="subcellular location">
    <subcellularLocation>
        <location evidence="1">Cell outer membrane</location>
        <topology evidence="1">Multi-pass membrane protein</topology>
    </subcellularLocation>
</comment>
<dbReference type="PANTHER" id="PTHR34501:SF9">
    <property type="entry name" value="MAJOR OUTER MEMBRANE PROTEIN P.IA"/>
    <property type="match status" value="1"/>
</dbReference>
<evidence type="ECO:0000256" key="5">
    <source>
        <dbReference type="ARBA" id="ARBA00022692"/>
    </source>
</evidence>
<evidence type="ECO:0000256" key="3">
    <source>
        <dbReference type="ARBA" id="ARBA00022448"/>
    </source>
</evidence>
<sequence>MKLIRTAVATAVALGMAAPALAEEATVTPYGKINVTYQMTDDSSLDGSEVKSNNSRFGLKGKAKLSDSLKAIYSLEWQVDTTDKGDSSDDHIKARNQIVGLAGNFGEVIVGRHDSPLKKAQGKVDLFNDIEGDIKTLFNGEVRASNFAQYTSPKFGGVKIKLATMTPSKGAAETDENDFGSASSISVEYSNDDWFFAIAQDNDVSGIDTTTTRFTTQYKIGSFSLGAIYNEHDNGTIDEEGMLFSVAYKAGDHTLKLQTGESDELAVDKKVSSIGWDVKLGKATKVFAFYTKSDDADNNDQSWLGLGLEQKF</sequence>
<keyword evidence="4" id="KW-1134">Transmembrane beta strand</keyword>
<dbReference type="Gene3D" id="2.40.160.10">
    <property type="entry name" value="Porin"/>
    <property type="match status" value="1"/>
</dbReference>
<dbReference type="GO" id="GO:0015288">
    <property type="term" value="F:porin activity"/>
    <property type="evidence" value="ECO:0007669"/>
    <property type="project" value="UniProtKB-KW"/>
</dbReference>
<accession>A0AA51X983</accession>
<evidence type="ECO:0000256" key="2">
    <source>
        <dbReference type="ARBA" id="ARBA00011233"/>
    </source>
</evidence>
<dbReference type="Proteomes" id="UP001239782">
    <property type="component" value="Chromosome"/>
</dbReference>
<dbReference type="SUPFAM" id="SSF56935">
    <property type="entry name" value="Porins"/>
    <property type="match status" value="1"/>
</dbReference>
<evidence type="ECO:0000256" key="8">
    <source>
        <dbReference type="ARBA" id="ARBA00023114"/>
    </source>
</evidence>
<keyword evidence="14" id="KW-1185">Reference proteome</keyword>
<comment type="subunit">
    <text evidence="2">Homotrimer.</text>
</comment>
<protein>
    <submittedName>
        <fullName evidence="13">Porin</fullName>
    </submittedName>
</protein>
<keyword evidence="8" id="KW-0626">Porin</keyword>
<dbReference type="PANTHER" id="PTHR34501">
    <property type="entry name" value="PROTEIN YDDL-RELATED"/>
    <property type="match status" value="1"/>
</dbReference>
<evidence type="ECO:0000259" key="12">
    <source>
        <dbReference type="Pfam" id="PF13609"/>
    </source>
</evidence>
<dbReference type="EMBL" id="CP133548">
    <property type="protein sequence ID" value="WMS88900.1"/>
    <property type="molecule type" value="Genomic_DNA"/>
</dbReference>
<reference evidence="13 14" key="1">
    <citation type="submission" date="2023-08" db="EMBL/GenBank/DDBJ databases">
        <title>Pleionea litopenaei sp. nov., isolated from stomach of juvenile Litopenaeus vannamei.</title>
        <authorList>
            <person name="Rho A.M."/>
            <person name="Hwang C.Y."/>
        </authorList>
    </citation>
    <scope>NUCLEOTIDE SEQUENCE [LARGE SCALE GENOMIC DNA]</scope>
    <source>
        <strain evidence="13 14">HL-JVS1</strain>
    </source>
</reference>
<feature type="chain" id="PRO_5041411724" evidence="11">
    <location>
        <begin position="23"/>
        <end position="312"/>
    </location>
</feature>
<keyword evidence="10" id="KW-0998">Cell outer membrane</keyword>
<feature type="domain" description="Porin" evidence="12">
    <location>
        <begin position="9"/>
        <end position="296"/>
    </location>
</feature>
<dbReference type="InterPro" id="IPR023614">
    <property type="entry name" value="Porin_dom_sf"/>
</dbReference>
<dbReference type="InterPro" id="IPR050298">
    <property type="entry name" value="Gram-neg_bact_OMP"/>
</dbReference>
<dbReference type="GO" id="GO:0009279">
    <property type="term" value="C:cell outer membrane"/>
    <property type="evidence" value="ECO:0007669"/>
    <property type="project" value="UniProtKB-SubCell"/>
</dbReference>
<evidence type="ECO:0000313" key="13">
    <source>
        <dbReference type="EMBL" id="WMS88900.1"/>
    </source>
</evidence>
<evidence type="ECO:0000256" key="11">
    <source>
        <dbReference type="SAM" id="SignalP"/>
    </source>
</evidence>
<feature type="signal peptide" evidence="11">
    <location>
        <begin position="1"/>
        <end position="22"/>
    </location>
</feature>
<proteinExistence type="predicted"/>
<dbReference type="GO" id="GO:0006811">
    <property type="term" value="P:monoatomic ion transport"/>
    <property type="evidence" value="ECO:0007669"/>
    <property type="project" value="UniProtKB-KW"/>
</dbReference>
<dbReference type="CDD" id="cd00342">
    <property type="entry name" value="gram_neg_porins"/>
    <property type="match status" value="1"/>
</dbReference>
<dbReference type="Pfam" id="PF13609">
    <property type="entry name" value="Porin_4"/>
    <property type="match status" value="1"/>
</dbReference>
<keyword evidence="5" id="KW-0812">Transmembrane</keyword>
<keyword evidence="7" id="KW-0406">Ion transport</keyword>
<gene>
    <name evidence="13" type="ORF">Q9312_08285</name>
</gene>
<keyword evidence="6 11" id="KW-0732">Signal</keyword>
<organism evidence="13 14">
    <name type="scientific">Pleionea litopenaei</name>
    <dbReference type="NCBI Taxonomy" id="3070815"/>
    <lineage>
        <taxon>Bacteria</taxon>
        <taxon>Pseudomonadati</taxon>
        <taxon>Pseudomonadota</taxon>
        <taxon>Gammaproteobacteria</taxon>
        <taxon>Oceanospirillales</taxon>
        <taxon>Pleioneaceae</taxon>
        <taxon>Pleionea</taxon>
    </lineage>
</organism>
<keyword evidence="3" id="KW-0813">Transport</keyword>
<keyword evidence="9" id="KW-0472">Membrane</keyword>
<dbReference type="GO" id="GO:0046930">
    <property type="term" value="C:pore complex"/>
    <property type="evidence" value="ECO:0007669"/>
    <property type="project" value="UniProtKB-KW"/>
</dbReference>